<dbReference type="Proteomes" id="UP001232159">
    <property type="component" value="Segment"/>
</dbReference>
<accession>A0AAE9P6W7</accession>
<dbReference type="EMBL" id="OP534061">
    <property type="protein sequence ID" value="UYE92569.1"/>
    <property type="molecule type" value="Genomic_DNA"/>
</dbReference>
<protein>
    <submittedName>
        <fullName evidence="1">Uncharacterized protein</fullName>
    </submittedName>
</protein>
<evidence type="ECO:0000313" key="2">
    <source>
        <dbReference type="Proteomes" id="UP001232159"/>
    </source>
</evidence>
<sequence>MKIIVYVLMERTSYNQTFVKLEFNFKGEYLRWLKFMEEFESLDLNDLPDSRLDNLIEKWYPEEGKDICYDFGLIDNHGEYVNYMYSKDLFIETHDGLYKKLTTNSLDQLEYSKQDLDIAYRTIMPKALEDYTSYVLGLNPTLDGLIQFGKPSDLHKFFPSLYSSLDLILKVVDTFLEKGYEIIKNSEGWFVKVF</sequence>
<gene>
    <name evidence="1" type="ORF">H1_149</name>
</gene>
<keyword evidence="2" id="KW-1185">Reference proteome</keyword>
<name>A0AAE9P6W7_9CAUD</name>
<evidence type="ECO:0000313" key="1">
    <source>
        <dbReference type="EMBL" id="UYE92569.1"/>
    </source>
</evidence>
<reference evidence="1" key="1">
    <citation type="submission" date="2022-09" db="EMBL/GenBank/DDBJ databases">
        <authorList>
            <person name="Murray E."/>
            <person name="Buttimer C."/>
            <person name="Hill C."/>
        </authorList>
    </citation>
    <scope>NUCLEOTIDE SEQUENCE</scope>
</reference>
<proteinExistence type="predicted"/>
<organism evidence="1 2">
    <name type="scientific">Enterococcus phage H1</name>
    <dbReference type="NCBI Taxonomy" id="2982918"/>
    <lineage>
        <taxon>Viruses</taxon>
        <taxon>Duplodnaviria</taxon>
        <taxon>Heunggongvirae</taxon>
        <taxon>Uroviricota</taxon>
        <taxon>Caudoviricetes</taxon>
    </lineage>
</organism>